<accession>A0A430FJH7</accession>
<protein>
    <submittedName>
        <fullName evidence="1">Uncharacterized protein</fullName>
    </submittedName>
</protein>
<dbReference type="EMBL" id="QXGK01000020">
    <property type="protein sequence ID" value="RSX53033.1"/>
    <property type="molecule type" value="Genomic_DNA"/>
</dbReference>
<keyword evidence="2" id="KW-1185">Reference proteome</keyword>
<dbReference type="OrthoDB" id="3330133at2"/>
<evidence type="ECO:0000313" key="2">
    <source>
        <dbReference type="Proteomes" id="UP000287470"/>
    </source>
</evidence>
<organism evidence="1 2">
    <name type="scientific">Bifidobacterium samirii</name>
    <dbReference type="NCBI Taxonomy" id="2306974"/>
    <lineage>
        <taxon>Bacteria</taxon>
        <taxon>Bacillati</taxon>
        <taxon>Actinomycetota</taxon>
        <taxon>Actinomycetes</taxon>
        <taxon>Bifidobacteriales</taxon>
        <taxon>Bifidobacteriaceae</taxon>
        <taxon>Bifidobacterium</taxon>
    </lineage>
</organism>
<evidence type="ECO:0000313" key="1">
    <source>
        <dbReference type="EMBL" id="RSX53033.1"/>
    </source>
</evidence>
<name>A0A430FJH7_9BIFI</name>
<gene>
    <name evidence="1" type="ORF">D2E24_1704</name>
</gene>
<dbReference type="RefSeq" id="WP_125968954.1">
    <property type="nucleotide sequence ID" value="NZ_QXGK01000020.1"/>
</dbReference>
<reference evidence="1 2" key="1">
    <citation type="submission" date="2018-09" db="EMBL/GenBank/DDBJ databases">
        <title>Characterization of the phylogenetic diversity of five novel species belonging to the genus Bifidobacterium.</title>
        <authorList>
            <person name="Lugli G.A."/>
            <person name="Duranti S."/>
            <person name="Milani C."/>
        </authorList>
    </citation>
    <scope>NUCLEOTIDE SEQUENCE [LARGE SCALE GENOMIC DNA]</scope>
    <source>
        <strain evidence="1 2">2033B</strain>
    </source>
</reference>
<sequence>MDQSHHTMEYTTRIRVMRVDRLTGLETGVVQGIERGGSITRNQDTSIGETASLTIAGDLDLGTDLVRIWADLDYENGDTESIALGTFLPNAAKREIDGGADSQPLDLYGRLRELQDSGFPTPVTLAAGSDPMAFIEEQIRESGLGIAPHDECTWRMGDQWTFGMDDDTRSSSRLNAINTLLDLIGWQSARTDPMGSVVLQPYTRPADRAPAWTFREGGGARFLRSMTDERDWFDTKNEIIVIYTGQDRDIRGHALDDDPDSMFSTVSRGRTISDTVVYNDVPANMTDNELQRMADDKASELLATAQAVIRRITFTHLYAPISPGDVITIDYPSGQVNGDFSVRTQTISLTAGLPVECEAKSFSR</sequence>
<dbReference type="AlphaFoldDB" id="A0A430FJH7"/>
<comment type="caution">
    <text evidence="1">The sequence shown here is derived from an EMBL/GenBank/DDBJ whole genome shotgun (WGS) entry which is preliminary data.</text>
</comment>
<dbReference type="Proteomes" id="UP000287470">
    <property type="component" value="Unassembled WGS sequence"/>
</dbReference>
<proteinExistence type="predicted"/>